<comment type="subcellular location">
    <subcellularLocation>
        <location evidence="1">Endomembrane system</location>
        <topology evidence="1">Multi-pass membrane protein</topology>
    </subcellularLocation>
</comment>
<dbReference type="SUPFAM" id="SSF103473">
    <property type="entry name" value="MFS general substrate transporter"/>
    <property type="match status" value="1"/>
</dbReference>
<keyword evidence="2 5" id="KW-0812">Transmembrane</keyword>
<keyword evidence="3 5" id="KW-1133">Transmembrane helix</keyword>
<dbReference type="InterPro" id="IPR036259">
    <property type="entry name" value="MFS_trans_sf"/>
</dbReference>
<keyword evidence="8" id="KW-1185">Reference proteome</keyword>
<accession>A0A7D6CQC7</accession>
<evidence type="ECO:0000256" key="1">
    <source>
        <dbReference type="ARBA" id="ARBA00004127"/>
    </source>
</evidence>
<dbReference type="InterPro" id="IPR051337">
    <property type="entry name" value="OPA_Antiporter"/>
</dbReference>
<protein>
    <submittedName>
        <fullName evidence="7">MFS transporter</fullName>
    </submittedName>
</protein>
<dbReference type="RefSeq" id="WP_180840719.1">
    <property type="nucleotide sequence ID" value="NZ_CP059154.1"/>
</dbReference>
<feature type="domain" description="Major facilitator superfamily (MFS) profile" evidence="6">
    <location>
        <begin position="30"/>
        <end position="439"/>
    </location>
</feature>
<evidence type="ECO:0000256" key="2">
    <source>
        <dbReference type="ARBA" id="ARBA00022692"/>
    </source>
</evidence>
<dbReference type="GO" id="GO:0035435">
    <property type="term" value="P:phosphate ion transmembrane transport"/>
    <property type="evidence" value="ECO:0007669"/>
    <property type="project" value="TreeGrafter"/>
</dbReference>
<sequence length="447" mass="47220">MSEDPASIRSAEQSTLSEIWTNPSHRRWIGWAVLAFAFLSVGLHRTSMGVLAETLVRTFEMSGAELGFLHSSFFYLYAALQLPAGIFTDYVGSRKTAVYGTLAMSVGSVVFALSPSYVWALVARALLGVGASVLYLAILRFCANWFRANEFATLSGLTLTVGALGGILATTPLAVAVSRIGWRGSIFGIGIAGILATVAVFLVVRNTPSDAGLSQINGVPPAPTQSVADIKSNLASVLRTPATWLLGVLLFCGIGIDYTIFGLWGIPYLVQSYGLTVTRASTYVLIAGIGWVGGPVIFGVVSDRLETRMPLVLGGVLVISAIWVTFAVVGTVGLYVVGALFFITRFMGGGGVLAFTVIKEQFNPSAAGTAMGAINSMGWFGAAVFPVVFGAVLDTFWTGDMINGTRVYTETGYRIGFALAAGASLLMVVCAFWTMRRLDGESTPGSE</sequence>
<reference evidence="7 8" key="1">
    <citation type="submission" date="2020-07" db="EMBL/GenBank/DDBJ databases">
        <title>Natrinema (YPL30) sp. nov. and Haloterrigena xxxxxx (YPL8) sp. nov., isolated from a salt mine.</title>
        <authorList>
            <person name="Cui H."/>
        </authorList>
    </citation>
    <scope>NUCLEOTIDE SEQUENCE [LARGE SCALE GENOMIC DNA]</scope>
    <source>
        <strain evidence="7 8">YPL13</strain>
    </source>
</reference>
<feature type="transmembrane region" description="Helical" evidence="5">
    <location>
        <begin position="96"/>
        <end position="113"/>
    </location>
</feature>
<dbReference type="InterPro" id="IPR020846">
    <property type="entry name" value="MFS_dom"/>
</dbReference>
<dbReference type="Gene3D" id="1.20.1250.20">
    <property type="entry name" value="MFS general substrate transporter like domains"/>
    <property type="match status" value="2"/>
</dbReference>
<feature type="transmembrane region" description="Helical" evidence="5">
    <location>
        <begin position="309"/>
        <end position="329"/>
    </location>
</feature>
<dbReference type="GO" id="GO:0016020">
    <property type="term" value="C:membrane"/>
    <property type="evidence" value="ECO:0007669"/>
    <property type="project" value="UniProtKB-ARBA"/>
</dbReference>
<dbReference type="GO" id="GO:0061513">
    <property type="term" value="F:glucose 6-phosphate:phosphate antiporter activity"/>
    <property type="evidence" value="ECO:0007669"/>
    <property type="project" value="TreeGrafter"/>
</dbReference>
<keyword evidence="4 5" id="KW-0472">Membrane</keyword>
<evidence type="ECO:0000256" key="5">
    <source>
        <dbReference type="SAM" id="Phobius"/>
    </source>
</evidence>
<feature type="transmembrane region" description="Helical" evidence="5">
    <location>
        <begin position="244"/>
        <end position="270"/>
    </location>
</feature>
<evidence type="ECO:0000313" key="7">
    <source>
        <dbReference type="EMBL" id="QLK25530.1"/>
    </source>
</evidence>
<name>A0A7D6CQC7_9EURY</name>
<feature type="transmembrane region" description="Helical" evidence="5">
    <location>
        <begin position="28"/>
        <end position="46"/>
    </location>
</feature>
<feature type="transmembrane region" description="Helical" evidence="5">
    <location>
        <begin position="282"/>
        <end position="302"/>
    </location>
</feature>
<dbReference type="GO" id="GO:0012505">
    <property type="term" value="C:endomembrane system"/>
    <property type="evidence" value="ECO:0007669"/>
    <property type="project" value="UniProtKB-SubCell"/>
</dbReference>
<feature type="transmembrane region" description="Helical" evidence="5">
    <location>
        <begin position="151"/>
        <end position="174"/>
    </location>
</feature>
<dbReference type="PANTHER" id="PTHR43826:SF3">
    <property type="entry name" value="GLUCOSE-6-PHOSPHATE EXCHANGER SLC37A4"/>
    <property type="match status" value="1"/>
</dbReference>
<dbReference type="AlphaFoldDB" id="A0A7D6CQC7"/>
<evidence type="ECO:0000256" key="3">
    <source>
        <dbReference type="ARBA" id="ARBA00022989"/>
    </source>
</evidence>
<feature type="transmembrane region" description="Helical" evidence="5">
    <location>
        <begin position="335"/>
        <end position="358"/>
    </location>
</feature>
<dbReference type="InterPro" id="IPR011701">
    <property type="entry name" value="MFS"/>
</dbReference>
<evidence type="ECO:0000256" key="4">
    <source>
        <dbReference type="ARBA" id="ARBA00023136"/>
    </source>
</evidence>
<dbReference type="GeneID" id="56144701"/>
<gene>
    <name evidence="7" type="ORF">HYG81_15810</name>
</gene>
<dbReference type="KEGG" id="nay:HYG81_15810"/>
<dbReference type="Pfam" id="PF07690">
    <property type="entry name" value="MFS_1"/>
    <property type="match status" value="1"/>
</dbReference>
<dbReference type="Proteomes" id="UP000510869">
    <property type="component" value="Chromosome"/>
</dbReference>
<proteinExistence type="predicted"/>
<evidence type="ECO:0000313" key="8">
    <source>
        <dbReference type="Proteomes" id="UP000510869"/>
    </source>
</evidence>
<organism evidence="7 8">
    <name type="scientific">Natrinema zhouii</name>
    <dbReference type="NCBI Taxonomy" id="1710539"/>
    <lineage>
        <taxon>Archaea</taxon>
        <taxon>Methanobacteriati</taxon>
        <taxon>Methanobacteriota</taxon>
        <taxon>Stenosarchaea group</taxon>
        <taxon>Halobacteria</taxon>
        <taxon>Halobacteriales</taxon>
        <taxon>Natrialbaceae</taxon>
        <taxon>Natrinema</taxon>
    </lineage>
</organism>
<dbReference type="OrthoDB" id="29061at2157"/>
<feature type="transmembrane region" description="Helical" evidence="5">
    <location>
        <begin position="66"/>
        <end position="84"/>
    </location>
</feature>
<dbReference type="PROSITE" id="PS50850">
    <property type="entry name" value="MFS"/>
    <property type="match status" value="1"/>
</dbReference>
<evidence type="ECO:0000259" key="6">
    <source>
        <dbReference type="PROSITE" id="PS50850"/>
    </source>
</evidence>
<dbReference type="EMBL" id="CP059154">
    <property type="protein sequence ID" value="QLK25530.1"/>
    <property type="molecule type" value="Genomic_DNA"/>
</dbReference>
<dbReference type="PANTHER" id="PTHR43826">
    <property type="entry name" value="GLUCOSE-6-PHOSPHATE EXCHANGER SLC37A4"/>
    <property type="match status" value="1"/>
</dbReference>
<feature type="transmembrane region" description="Helical" evidence="5">
    <location>
        <begin position="370"/>
        <end position="393"/>
    </location>
</feature>
<feature type="transmembrane region" description="Helical" evidence="5">
    <location>
        <begin position="119"/>
        <end position="139"/>
    </location>
</feature>
<feature type="transmembrane region" description="Helical" evidence="5">
    <location>
        <begin position="413"/>
        <end position="433"/>
    </location>
</feature>
<feature type="transmembrane region" description="Helical" evidence="5">
    <location>
        <begin position="180"/>
        <end position="204"/>
    </location>
</feature>